<evidence type="ECO:0008006" key="3">
    <source>
        <dbReference type="Google" id="ProtNLM"/>
    </source>
</evidence>
<keyword evidence="2" id="KW-1185">Reference proteome</keyword>
<evidence type="ECO:0000313" key="2">
    <source>
        <dbReference type="Proteomes" id="UP000054279"/>
    </source>
</evidence>
<gene>
    <name evidence="1" type="ORF">M422DRAFT_262173</name>
</gene>
<dbReference type="AlphaFoldDB" id="A0A0C9UL20"/>
<accession>A0A0C9UL20</accession>
<organism evidence="1 2">
    <name type="scientific">Sphaerobolus stellatus (strain SS14)</name>
    <dbReference type="NCBI Taxonomy" id="990650"/>
    <lineage>
        <taxon>Eukaryota</taxon>
        <taxon>Fungi</taxon>
        <taxon>Dikarya</taxon>
        <taxon>Basidiomycota</taxon>
        <taxon>Agaricomycotina</taxon>
        <taxon>Agaricomycetes</taxon>
        <taxon>Phallomycetidae</taxon>
        <taxon>Geastrales</taxon>
        <taxon>Sphaerobolaceae</taxon>
        <taxon>Sphaerobolus</taxon>
    </lineage>
</organism>
<proteinExistence type="predicted"/>
<name>A0A0C9UL20_SPHS4</name>
<dbReference type="Proteomes" id="UP000054279">
    <property type="component" value="Unassembled WGS sequence"/>
</dbReference>
<protein>
    <recommendedName>
        <fullName evidence="3">F-box domain-containing protein</fullName>
    </recommendedName>
</protein>
<dbReference type="EMBL" id="KN837187">
    <property type="protein sequence ID" value="KIJ35589.1"/>
    <property type="molecule type" value="Genomic_DNA"/>
</dbReference>
<dbReference type="HOGENOM" id="CLU_984085_0_0_1"/>
<reference evidence="1 2" key="1">
    <citation type="submission" date="2014-06" db="EMBL/GenBank/DDBJ databases">
        <title>Evolutionary Origins and Diversification of the Mycorrhizal Mutualists.</title>
        <authorList>
            <consortium name="DOE Joint Genome Institute"/>
            <consortium name="Mycorrhizal Genomics Consortium"/>
            <person name="Kohler A."/>
            <person name="Kuo A."/>
            <person name="Nagy L.G."/>
            <person name="Floudas D."/>
            <person name="Copeland A."/>
            <person name="Barry K.W."/>
            <person name="Cichocki N."/>
            <person name="Veneault-Fourrey C."/>
            <person name="LaButti K."/>
            <person name="Lindquist E.A."/>
            <person name="Lipzen A."/>
            <person name="Lundell T."/>
            <person name="Morin E."/>
            <person name="Murat C."/>
            <person name="Riley R."/>
            <person name="Ohm R."/>
            <person name="Sun H."/>
            <person name="Tunlid A."/>
            <person name="Henrissat B."/>
            <person name="Grigoriev I.V."/>
            <person name="Hibbett D.S."/>
            <person name="Martin F."/>
        </authorList>
    </citation>
    <scope>NUCLEOTIDE SEQUENCE [LARGE SCALE GENOMIC DNA]</scope>
    <source>
        <strain evidence="1 2">SS14</strain>
    </source>
</reference>
<evidence type="ECO:0000313" key="1">
    <source>
        <dbReference type="EMBL" id="KIJ35589.1"/>
    </source>
</evidence>
<sequence>MFPINISEDAWLYLSDNYLEKQDIYNLSMTCRTFRTYLLPIVFRKLTFSGLRANYSESITRRFAHLKRLEQHIDLLRSDERIFSAVRRVEMRNWVYFKQRNIFSGRENTSKLIQKLTEVWSAAYQAVVALINDLPNLQYISFYEGLNSTIPMVSPFSDPSLRTYCPLHRSEYLEFHLFDLHGNTARFTIPNSIETLRSPSLIPRLSRSNYFHDILSTIPHRLVSARLNSRFLANLPPFVITKFKSLHHLAIVIFSSATDSSENLHRIFFTGFSQQYRLSPSDP</sequence>